<accession>A0AAW1D086</accession>
<keyword evidence="1" id="KW-1133">Transmembrane helix</keyword>
<evidence type="ECO:0000313" key="2">
    <source>
        <dbReference type="EMBL" id="KAK9501969.1"/>
    </source>
</evidence>
<feature type="transmembrane region" description="Helical" evidence="1">
    <location>
        <begin position="148"/>
        <end position="171"/>
    </location>
</feature>
<keyword evidence="1" id="KW-0812">Transmembrane</keyword>
<name>A0AAW1D086_9HEMI</name>
<keyword evidence="3" id="KW-1185">Reference proteome</keyword>
<evidence type="ECO:0000256" key="1">
    <source>
        <dbReference type="SAM" id="Phobius"/>
    </source>
</evidence>
<dbReference type="EMBL" id="JAPXFL010000009">
    <property type="protein sequence ID" value="KAK9501969.1"/>
    <property type="molecule type" value="Genomic_DNA"/>
</dbReference>
<keyword evidence="1" id="KW-0472">Membrane</keyword>
<feature type="transmembrane region" description="Helical" evidence="1">
    <location>
        <begin position="123"/>
        <end position="142"/>
    </location>
</feature>
<dbReference type="AlphaFoldDB" id="A0AAW1D086"/>
<proteinExistence type="predicted"/>
<feature type="transmembrane region" description="Helical" evidence="1">
    <location>
        <begin position="34"/>
        <end position="54"/>
    </location>
</feature>
<protein>
    <submittedName>
        <fullName evidence="2">Uncharacterized protein</fullName>
    </submittedName>
</protein>
<dbReference type="Proteomes" id="UP001461498">
    <property type="component" value="Unassembled WGS sequence"/>
</dbReference>
<organism evidence="2 3">
    <name type="scientific">Rhynocoris fuscipes</name>
    <dbReference type="NCBI Taxonomy" id="488301"/>
    <lineage>
        <taxon>Eukaryota</taxon>
        <taxon>Metazoa</taxon>
        <taxon>Ecdysozoa</taxon>
        <taxon>Arthropoda</taxon>
        <taxon>Hexapoda</taxon>
        <taxon>Insecta</taxon>
        <taxon>Pterygota</taxon>
        <taxon>Neoptera</taxon>
        <taxon>Paraneoptera</taxon>
        <taxon>Hemiptera</taxon>
        <taxon>Heteroptera</taxon>
        <taxon>Panheteroptera</taxon>
        <taxon>Cimicomorpha</taxon>
        <taxon>Reduviidae</taxon>
        <taxon>Harpactorinae</taxon>
        <taxon>Harpactorini</taxon>
        <taxon>Rhynocoris</taxon>
    </lineage>
</organism>
<gene>
    <name evidence="2" type="ORF">O3M35_012588</name>
</gene>
<comment type="caution">
    <text evidence="2">The sequence shown here is derived from an EMBL/GenBank/DDBJ whole genome shotgun (WGS) entry which is preliminary data.</text>
</comment>
<feature type="transmembrane region" description="Helical" evidence="1">
    <location>
        <begin position="74"/>
        <end position="92"/>
    </location>
</feature>
<reference evidence="2 3" key="1">
    <citation type="submission" date="2022-12" db="EMBL/GenBank/DDBJ databases">
        <title>Chromosome-level genome assembly of true bugs.</title>
        <authorList>
            <person name="Ma L."/>
            <person name="Li H."/>
        </authorList>
    </citation>
    <scope>NUCLEOTIDE SEQUENCE [LARGE SCALE GENOMIC DNA]</scope>
    <source>
        <strain evidence="2">Lab_2022b</strain>
    </source>
</reference>
<sequence>MSTIVKDYLLSLLNCSKYLGLFPFNISVNNGAKLSIYYCIWSLAMLVLLSYVSVEELLIPIEFVNFIYKALVRVQLASLQIALNIHVLWLIVHRDSLQTAFTILMNMEYKETFEMKASPKYPIVCYIMLVIVYISDVIRLGLQIKEVISLPTFLVSLVYHFQAGFLFSAIFQTVTM</sequence>
<evidence type="ECO:0000313" key="3">
    <source>
        <dbReference type="Proteomes" id="UP001461498"/>
    </source>
</evidence>